<reference evidence="15" key="1">
    <citation type="submission" date="2021-01" db="EMBL/GenBank/DDBJ databases">
        <title>KCTC 19127 draft genome.</title>
        <authorList>
            <person name="An D."/>
        </authorList>
    </citation>
    <scope>NUCLEOTIDE SEQUENCE</scope>
    <source>
        <strain evidence="15">KCTC 19127</strain>
    </source>
</reference>
<dbReference type="InterPro" id="IPR022998">
    <property type="entry name" value="ThiamineP_synth_TenI"/>
</dbReference>
<sequence>MYLVTDTRQCGGPDAVVRTVRAAVTGGVGMVQLRDPSATTRELAELARALVAALAPTTVPLVVNDRADVALAVGADGVHIGQRDLDPLSTRRLVGPDLHVGLSISNADELAEAVALPAGTVDLLGVGPIRDTPSKTDASAAVGLTGLADLTARTTLPCVAIGGLGVADAAAVRAAGAVGMAVISAICGQGDPASATERLLRAWRSVPSGGSTGSPVPHHVSATGVDGRS</sequence>
<dbReference type="PANTHER" id="PTHR20857">
    <property type="entry name" value="THIAMINE-PHOSPHATE PYROPHOSPHORYLASE"/>
    <property type="match status" value="1"/>
</dbReference>
<evidence type="ECO:0000256" key="13">
    <source>
        <dbReference type="SAM" id="MobiDB-lite"/>
    </source>
</evidence>
<feature type="binding site" evidence="10">
    <location>
        <position position="64"/>
    </location>
    <ligand>
        <name>4-amino-2-methyl-5-(diphosphooxymethyl)pyrimidine</name>
        <dbReference type="ChEBI" id="CHEBI:57841"/>
    </ligand>
</feature>
<comment type="function">
    <text evidence="1 10">Condenses 4-methyl-5-(beta-hydroxyethyl)thiazole monophosphate (THZ-P) and 2-methyl-4-amino-5-hydroxymethyl pyrimidine pyrophosphate (HMP-PP) to form thiamine monophosphate (TMP).</text>
</comment>
<evidence type="ECO:0000256" key="4">
    <source>
        <dbReference type="ARBA" id="ARBA00022723"/>
    </source>
</evidence>
<dbReference type="GO" id="GO:0004789">
    <property type="term" value="F:thiamine-phosphate diphosphorylase activity"/>
    <property type="evidence" value="ECO:0007669"/>
    <property type="project" value="UniProtKB-UniRule"/>
</dbReference>
<keyword evidence="4 10" id="KW-0479">Metal-binding</keyword>
<feature type="binding site" evidence="10">
    <location>
        <begin position="132"/>
        <end position="134"/>
    </location>
    <ligand>
        <name>2-[(2R,5Z)-2-carboxy-4-methylthiazol-5(2H)-ylidene]ethyl phosphate</name>
        <dbReference type="ChEBI" id="CHEBI:62899"/>
    </ligand>
</feature>
<feature type="binding site" evidence="10">
    <location>
        <position position="163"/>
    </location>
    <ligand>
        <name>2-[(2R,5Z)-2-carboxy-4-methylthiazol-5(2H)-ylidene]ethyl phosphate</name>
        <dbReference type="ChEBI" id="CHEBI:62899"/>
    </ligand>
</feature>
<feature type="binding site" evidence="10">
    <location>
        <position position="135"/>
    </location>
    <ligand>
        <name>4-amino-2-methyl-5-(diphosphooxymethyl)pyrimidine</name>
        <dbReference type="ChEBI" id="CHEBI:57841"/>
    </ligand>
</feature>
<comment type="similarity">
    <text evidence="10 11">Belongs to the thiamine-phosphate synthase family.</text>
</comment>
<name>A0A938YKR6_9ACTN</name>
<dbReference type="InterPro" id="IPR034291">
    <property type="entry name" value="TMP_synthase"/>
</dbReference>
<dbReference type="GO" id="GO:0005737">
    <property type="term" value="C:cytoplasm"/>
    <property type="evidence" value="ECO:0007669"/>
    <property type="project" value="TreeGrafter"/>
</dbReference>
<gene>
    <name evidence="10 15" type="primary">thiE</name>
    <name evidence="15" type="ORF">JL107_07860</name>
</gene>
<dbReference type="HAMAP" id="MF_00097">
    <property type="entry name" value="TMP_synthase"/>
    <property type="match status" value="1"/>
</dbReference>
<feature type="domain" description="Thiamine phosphate synthase/TenI" evidence="14">
    <location>
        <begin position="1"/>
        <end position="186"/>
    </location>
</feature>
<evidence type="ECO:0000256" key="7">
    <source>
        <dbReference type="ARBA" id="ARBA00047334"/>
    </source>
</evidence>
<accession>A0A938YKR6</accession>
<dbReference type="RefSeq" id="WP_205256594.1">
    <property type="nucleotide sequence ID" value="NZ_BAAAPV010000001.1"/>
</dbReference>
<dbReference type="EMBL" id="JAERWL010000007">
    <property type="protein sequence ID" value="MBM9476351.1"/>
    <property type="molecule type" value="Genomic_DNA"/>
</dbReference>
<comment type="caution">
    <text evidence="15">The sequence shown here is derived from an EMBL/GenBank/DDBJ whole genome shotgun (WGS) entry which is preliminary data.</text>
</comment>
<dbReference type="AlphaFoldDB" id="A0A938YKR6"/>
<proteinExistence type="inferred from homology"/>
<evidence type="ECO:0000313" key="16">
    <source>
        <dbReference type="Proteomes" id="UP000663801"/>
    </source>
</evidence>
<dbReference type="InterPro" id="IPR036206">
    <property type="entry name" value="ThiamineP_synth_sf"/>
</dbReference>
<evidence type="ECO:0000256" key="12">
    <source>
        <dbReference type="RuleBase" id="RU004253"/>
    </source>
</evidence>
<dbReference type="Gene3D" id="3.20.20.70">
    <property type="entry name" value="Aldolase class I"/>
    <property type="match status" value="1"/>
</dbReference>
<evidence type="ECO:0000313" key="15">
    <source>
        <dbReference type="EMBL" id="MBM9476351.1"/>
    </source>
</evidence>
<dbReference type="Proteomes" id="UP000663801">
    <property type="component" value="Unassembled WGS sequence"/>
</dbReference>
<dbReference type="GO" id="GO:0009228">
    <property type="term" value="P:thiamine biosynthetic process"/>
    <property type="evidence" value="ECO:0007669"/>
    <property type="project" value="UniProtKB-KW"/>
</dbReference>
<dbReference type="GO" id="GO:0009229">
    <property type="term" value="P:thiamine diphosphate biosynthetic process"/>
    <property type="evidence" value="ECO:0007669"/>
    <property type="project" value="UniProtKB-UniRule"/>
</dbReference>
<comment type="catalytic activity">
    <reaction evidence="9 10 11">
        <text>2-[(2R,5Z)-2-carboxy-4-methylthiazol-5(2H)-ylidene]ethyl phosphate + 4-amino-2-methyl-5-(diphosphooxymethyl)pyrimidine + 2 H(+) = thiamine phosphate + CO2 + diphosphate</text>
        <dbReference type="Rhea" id="RHEA:47844"/>
        <dbReference type="ChEBI" id="CHEBI:15378"/>
        <dbReference type="ChEBI" id="CHEBI:16526"/>
        <dbReference type="ChEBI" id="CHEBI:33019"/>
        <dbReference type="ChEBI" id="CHEBI:37575"/>
        <dbReference type="ChEBI" id="CHEBI:57841"/>
        <dbReference type="ChEBI" id="CHEBI:62899"/>
        <dbReference type="EC" id="2.5.1.3"/>
    </reaction>
</comment>
<dbReference type="SUPFAM" id="SSF51391">
    <property type="entry name" value="Thiamin phosphate synthase"/>
    <property type="match status" value="1"/>
</dbReference>
<feature type="binding site" evidence="10">
    <location>
        <begin position="183"/>
        <end position="184"/>
    </location>
    <ligand>
        <name>2-[(2R,5Z)-2-carboxy-4-methylthiazol-5(2H)-ylidene]ethyl phosphate</name>
        <dbReference type="ChEBI" id="CHEBI:62899"/>
    </ligand>
</feature>
<evidence type="ECO:0000256" key="11">
    <source>
        <dbReference type="RuleBase" id="RU003826"/>
    </source>
</evidence>
<evidence type="ECO:0000256" key="5">
    <source>
        <dbReference type="ARBA" id="ARBA00022842"/>
    </source>
</evidence>
<feature type="region of interest" description="Disordered" evidence="13">
    <location>
        <begin position="206"/>
        <end position="229"/>
    </location>
</feature>
<dbReference type="EC" id="2.5.1.3" evidence="10"/>
<comment type="pathway">
    <text evidence="2 10 12">Cofactor biosynthesis; thiamine diphosphate biosynthesis; thiamine phosphate from 4-amino-2-methyl-5-diphosphomethylpyrimidine and 4-methyl-5-(2-phosphoethyl)-thiazole: step 1/1.</text>
</comment>
<dbReference type="PANTHER" id="PTHR20857:SF15">
    <property type="entry name" value="THIAMINE-PHOSPHATE SYNTHASE"/>
    <property type="match status" value="1"/>
</dbReference>
<comment type="catalytic activity">
    <reaction evidence="8 10 11">
        <text>2-(2-carboxy-4-methylthiazol-5-yl)ethyl phosphate + 4-amino-2-methyl-5-(diphosphooxymethyl)pyrimidine + 2 H(+) = thiamine phosphate + CO2 + diphosphate</text>
        <dbReference type="Rhea" id="RHEA:47848"/>
        <dbReference type="ChEBI" id="CHEBI:15378"/>
        <dbReference type="ChEBI" id="CHEBI:16526"/>
        <dbReference type="ChEBI" id="CHEBI:33019"/>
        <dbReference type="ChEBI" id="CHEBI:37575"/>
        <dbReference type="ChEBI" id="CHEBI:57841"/>
        <dbReference type="ChEBI" id="CHEBI:62890"/>
        <dbReference type="EC" id="2.5.1.3"/>
    </reaction>
</comment>
<feature type="binding site" evidence="10">
    <location>
        <position position="84"/>
    </location>
    <ligand>
        <name>Mg(2+)</name>
        <dbReference type="ChEBI" id="CHEBI:18420"/>
    </ligand>
</feature>
<evidence type="ECO:0000256" key="6">
    <source>
        <dbReference type="ARBA" id="ARBA00022977"/>
    </source>
</evidence>
<organism evidence="15 16">
    <name type="scientific">Nakamurella flavida</name>
    <dbReference type="NCBI Taxonomy" id="363630"/>
    <lineage>
        <taxon>Bacteria</taxon>
        <taxon>Bacillati</taxon>
        <taxon>Actinomycetota</taxon>
        <taxon>Actinomycetes</taxon>
        <taxon>Nakamurellales</taxon>
        <taxon>Nakamurellaceae</taxon>
        <taxon>Nakamurella</taxon>
    </lineage>
</organism>
<keyword evidence="16" id="KW-1185">Reference proteome</keyword>
<keyword evidence="6 10" id="KW-0784">Thiamine biosynthesis</keyword>
<evidence type="ECO:0000256" key="10">
    <source>
        <dbReference type="HAMAP-Rule" id="MF_00097"/>
    </source>
</evidence>
<evidence type="ECO:0000256" key="1">
    <source>
        <dbReference type="ARBA" id="ARBA00003814"/>
    </source>
</evidence>
<keyword evidence="3 10" id="KW-0808">Transferase</keyword>
<dbReference type="Pfam" id="PF02581">
    <property type="entry name" value="TMP-TENI"/>
    <property type="match status" value="1"/>
</dbReference>
<comment type="caution">
    <text evidence="10">Lacks conserved residue(s) required for the propagation of feature annotation.</text>
</comment>
<evidence type="ECO:0000256" key="9">
    <source>
        <dbReference type="ARBA" id="ARBA00047883"/>
    </source>
</evidence>
<dbReference type="NCBIfam" id="TIGR00693">
    <property type="entry name" value="thiE"/>
    <property type="match status" value="1"/>
</dbReference>
<dbReference type="CDD" id="cd00564">
    <property type="entry name" value="TMP_TenI"/>
    <property type="match status" value="1"/>
</dbReference>
<evidence type="ECO:0000256" key="2">
    <source>
        <dbReference type="ARBA" id="ARBA00005165"/>
    </source>
</evidence>
<evidence type="ECO:0000256" key="3">
    <source>
        <dbReference type="ARBA" id="ARBA00022679"/>
    </source>
</evidence>
<dbReference type="GO" id="GO:0000287">
    <property type="term" value="F:magnesium ion binding"/>
    <property type="evidence" value="ECO:0007669"/>
    <property type="project" value="UniProtKB-UniRule"/>
</dbReference>
<evidence type="ECO:0000259" key="14">
    <source>
        <dbReference type="Pfam" id="PF02581"/>
    </source>
</evidence>
<feature type="binding site" evidence="10">
    <location>
        <position position="103"/>
    </location>
    <ligand>
        <name>4-amino-2-methyl-5-(diphosphooxymethyl)pyrimidine</name>
        <dbReference type="ChEBI" id="CHEBI:57841"/>
    </ligand>
</feature>
<keyword evidence="5 10" id="KW-0460">Magnesium</keyword>
<evidence type="ECO:0000256" key="8">
    <source>
        <dbReference type="ARBA" id="ARBA00047851"/>
    </source>
</evidence>
<protein>
    <recommendedName>
        <fullName evidence="10">Thiamine-phosphate synthase</fullName>
        <shortName evidence="10">TP synthase</shortName>
        <shortName evidence="10">TPS</shortName>
        <ecNumber evidence="10">2.5.1.3</ecNumber>
    </recommendedName>
    <alternativeName>
        <fullName evidence="10">Thiamine-phosphate pyrophosphorylase</fullName>
        <shortName evidence="10">TMP pyrophosphorylase</shortName>
        <shortName evidence="10">TMP-PPase</shortName>
    </alternativeName>
</protein>
<comment type="catalytic activity">
    <reaction evidence="7 10 11">
        <text>4-methyl-5-(2-phosphooxyethyl)-thiazole + 4-amino-2-methyl-5-(diphosphooxymethyl)pyrimidine + H(+) = thiamine phosphate + diphosphate</text>
        <dbReference type="Rhea" id="RHEA:22328"/>
        <dbReference type="ChEBI" id="CHEBI:15378"/>
        <dbReference type="ChEBI" id="CHEBI:33019"/>
        <dbReference type="ChEBI" id="CHEBI:37575"/>
        <dbReference type="ChEBI" id="CHEBI:57841"/>
        <dbReference type="ChEBI" id="CHEBI:58296"/>
        <dbReference type="EC" id="2.5.1.3"/>
    </reaction>
</comment>
<feature type="binding site" evidence="10">
    <location>
        <position position="65"/>
    </location>
    <ligand>
        <name>Mg(2+)</name>
        <dbReference type="ChEBI" id="CHEBI:18420"/>
    </ligand>
</feature>
<dbReference type="InterPro" id="IPR013785">
    <property type="entry name" value="Aldolase_TIM"/>
</dbReference>
<feature type="compositionally biased region" description="Low complexity" evidence="13">
    <location>
        <begin position="206"/>
        <end position="217"/>
    </location>
</feature>
<comment type="cofactor">
    <cofactor evidence="10">
        <name>Mg(2+)</name>
        <dbReference type="ChEBI" id="CHEBI:18420"/>
    </cofactor>
    <text evidence="10">Binds 1 Mg(2+) ion per subunit.</text>
</comment>